<evidence type="ECO:0000313" key="2">
    <source>
        <dbReference type="Proteomes" id="UP000034176"/>
    </source>
</evidence>
<dbReference type="AlphaFoldDB" id="A0A0G0D608"/>
<gene>
    <name evidence="1" type="ORF">UR52_C0017G0011</name>
</gene>
<accession>A0A0G0D608</accession>
<organism evidence="1 2">
    <name type="scientific">Candidatus Gottesmanbacteria bacterium GW2011_GWA1_34_13</name>
    <dbReference type="NCBI Taxonomy" id="1618434"/>
    <lineage>
        <taxon>Bacteria</taxon>
        <taxon>Candidatus Gottesmaniibacteriota</taxon>
    </lineage>
</organism>
<dbReference type="Proteomes" id="UP000034176">
    <property type="component" value="Unassembled WGS sequence"/>
</dbReference>
<protein>
    <submittedName>
        <fullName evidence="1">Uncharacterized protein</fullName>
    </submittedName>
</protein>
<sequence length="129" mass="13922">MEGNSPWLNQEEFSDILNAWVVRKNGSDSDRERVLPTTINSCNIGGGGGNPYSMSEMKDKANGMGGSYDSISTVATTYSTNGTTDNITFNTNRGSVTISGSEFKETFNLRAPGYISIRSPLYNIEGSSN</sequence>
<reference evidence="1 2" key="1">
    <citation type="journal article" date="2015" name="Nature">
        <title>rRNA introns, odd ribosomes, and small enigmatic genomes across a large radiation of phyla.</title>
        <authorList>
            <person name="Brown C.T."/>
            <person name="Hug L.A."/>
            <person name="Thomas B.C."/>
            <person name="Sharon I."/>
            <person name="Castelle C.J."/>
            <person name="Singh A."/>
            <person name="Wilkins M.J."/>
            <person name="Williams K.H."/>
            <person name="Banfield J.F."/>
        </authorList>
    </citation>
    <scope>NUCLEOTIDE SEQUENCE [LARGE SCALE GENOMIC DNA]</scope>
</reference>
<name>A0A0G0D608_9BACT</name>
<dbReference type="EMBL" id="LBPN01000017">
    <property type="protein sequence ID" value="KKP58695.1"/>
    <property type="molecule type" value="Genomic_DNA"/>
</dbReference>
<evidence type="ECO:0000313" key="1">
    <source>
        <dbReference type="EMBL" id="KKP58695.1"/>
    </source>
</evidence>
<dbReference type="STRING" id="1618434.UR52_C0017G0011"/>
<proteinExistence type="predicted"/>
<comment type="caution">
    <text evidence="1">The sequence shown here is derived from an EMBL/GenBank/DDBJ whole genome shotgun (WGS) entry which is preliminary data.</text>
</comment>